<protein>
    <submittedName>
        <fullName evidence="3">DUF6344 domain-containing protein</fullName>
    </submittedName>
</protein>
<evidence type="ECO:0000256" key="2">
    <source>
        <dbReference type="SAM" id="SignalP"/>
    </source>
</evidence>
<gene>
    <name evidence="3" type="ORF">ACFP3M_17335</name>
</gene>
<comment type="caution">
    <text evidence="3">The sequence shown here is derived from an EMBL/GenBank/DDBJ whole genome shotgun (WGS) entry which is preliminary data.</text>
</comment>
<sequence length="241" mass="24830">MAATKVVKFWAVCLAVLGKLLAMFRYAAPGAAACRRAARYGDSLYGATPYTRALRTTAYVPVAPYAPAPRAVLGAPRTAATAPPVPVAAGDPGSAPGAPTPPAARTATSRTAPAPTPAPATAPAPVTPAARRAPEDHFPERPPAPRNRLEPAGPFLPSPRIASAYVPEMRAYGGPQLPPTIKQRIRAEAHGSSPTTRSRLATGTEPSRTVPADDPHADPAADRPAAIVPAARSREHTACTT</sequence>
<name>A0ABW1FNM4_9ACTN</name>
<keyword evidence="4" id="KW-1185">Reference proteome</keyword>
<feature type="compositionally biased region" description="Basic and acidic residues" evidence="1">
    <location>
        <begin position="232"/>
        <end position="241"/>
    </location>
</feature>
<feature type="region of interest" description="Disordered" evidence="1">
    <location>
        <begin position="186"/>
        <end position="241"/>
    </location>
</feature>
<dbReference type="Proteomes" id="UP001596241">
    <property type="component" value="Unassembled WGS sequence"/>
</dbReference>
<feature type="chain" id="PRO_5047265078" evidence="2">
    <location>
        <begin position="28"/>
        <end position="241"/>
    </location>
</feature>
<dbReference type="Pfam" id="PF19871">
    <property type="entry name" value="DUF6344"/>
    <property type="match status" value="1"/>
</dbReference>
<dbReference type="InterPro" id="IPR045925">
    <property type="entry name" value="DUF6344"/>
</dbReference>
<evidence type="ECO:0000313" key="3">
    <source>
        <dbReference type="EMBL" id="MFC5894579.1"/>
    </source>
</evidence>
<dbReference type="RefSeq" id="WP_345088894.1">
    <property type="nucleotide sequence ID" value="NZ_BAAAWG010000015.1"/>
</dbReference>
<proteinExistence type="predicted"/>
<evidence type="ECO:0000313" key="4">
    <source>
        <dbReference type="Proteomes" id="UP001596241"/>
    </source>
</evidence>
<feature type="compositionally biased region" description="Basic and acidic residues" evidence="1">
    <location>
        <begin position="211"/>
        <end position="221"/>
    </location>
</feature>
<organism evidence="3 4">
    <name type="scientific">Streptomyces ramulosus</name>
    <dbReference type="NCBI Taxonomy" id="47762"/>
    <lineage>
        <taxon>Bacteria</taxon>
        <taxon>Bacillati</taxon>
        <taxon>Actinomycetota</taxon>
        <taxon>Actinomycetes</taxon>
        <taxon>Kitasatosporales</taxon>
        <taxon>Streptomycetaceae</taxon>
        <taxon>Streptomyces</taxon>
    </lineage>
</organism>
<dbReference type="EMBL" id="JBHSPW010000007">
    <property type="protein sequence ID" value="MFC5894579.1"/>
    <property type="molecule type" value="Genomic_DNA"/>
</dbReference>
<feature type="compositionally biased region" description="Polar residues" evidence="1">
    <location>
        <begin position="192"/>
        <end position="207"/>
    </location>
</feature>
<feature type="compositionally biased region" description="Pro residues" evidence="1">
    <location>
        <begin position="114"/>
        <end position="126"/>
    </location>
</feature>
<evidence type="ECO:0000256" key="1">
    <source>
        <dbReference type="SAM" id="MobiDB-lite"/>
    </source>
</evidence>
<reference evidence="4" key="1">
    <citation type="journal article" date="2019" name="Int. J. Syst. Evol. Microbiol.">
        <title>The Global Catalogue of Microorganisms (GCM) 10K type strain sequencing project: providing services to taxonomists for standard genome sequencing and annotation.</title>
        <authorList>
            <consortium name="The Broad Institute Genomics Platform"/>
            <consortium name="The Broad Institute Genome Sequencing Center for Infectious Disease"/>
            <person name="Wu L."/>
            <person name="Ma J."/>
        </authorList>
    </citation>
    <scope>NUCLEOTIDE SEQUENCE [LARGE SCALE GENOMIC DNA]</scope>
    <source>
        <strain evidence="4">CGMCC 1.15809</strain>
    </source>
</reference>
<keyword evidence="2" id="KW-0732">Signal</keyword>
<feature type="compositionally biased region" description="Low complexity" evidence="1">
    <location>
        <begin position="83"/>
        <end position="113"/>
    </location>
</feature>
<feature type="signal peptide" evidence="2">
    <location>
        <begin position="1"/>
        <end position="27"/>
    </location>
</feature>
<feature type="compositionally biased region" description="Low complexity" evidence="1">
    <location>
        <begin position="222"/>
        <end position="231"/>
    </location>
</feature>
<feature type="region of interest" description="Disordered" evidence="1">
    <location>
        <begin position="83"/>
        <end position="156"/>
    </location>
</feature>
<accession>A0ABW1FNM4</accession>